<dbReference type="SMART" id="SM00354">
    <property type="entry name" value="HTH_LACI"/>
    <property type="match status" value="1"/>
</dbReference>
<dbReference type="AlphaFoldDB" id="A0A839A998"/>
<dbReference type="Proteomes" id="UP000541109">
    <property type="component" value="Unassembled WGS sequence"/>
</dbReference>
<dbReference type="InterPro" id="IPR046335">
    <property type="entry name" value="LacI/GalR-like_sensor"/>
</dbReference>
<gene>
    <name evidence="6" type="ORF">H2509_03525</name>
</gene>
<dbReference type="Gene3D" id="3.40.50.2300">
    <property type="match status" value="2"/>
</dbReference>
<dbReference type="InterPro" id="IPR000843">
    <property type="entry name" value="HTH_LacI"/>
</dbReference>
<keyword evidence="7" id="KW-1185">Reference proteome</keyword>
<dbReference type="PROSITE" id="PS50932">
    <property type="entry name" value="HTH_LACI_2"/>
    <property type="match status" value="1"/>
</dbReference>
<sequence length="331" mass="36111">MMDVAAQAGVSQATVSLVLNGNPGARFSADTRSRVKRAAEDLGYQLVRRGKRVAPLDQTVIGFIADEVTTDPWMALAFDGAREKALEYGMSACMAITPGDPEADTFVVDQMRQKPLLGMVFGTILTRRIKPTAAMLEQPTVLLNCYDAERRLPSVLPGDVVGGRVATEQLILAGRRRIGMINGQPGLDASRDRLRGYRQALASHDIPFDPELVRPGNWEPSAGYEMTRELMSLSGPPDAIFCANDMMAMGCYDALRELGLRIPEDVAVVGFDDREIAQFMRPPLTTLLLPFREMGAIAAEMLIEKARGSAARPTQIKVECQVVPRQSVAFG</sequence>
<evidence type="ECO:0000313" key="7">
    <source>
        <dbReference type="Proteomes" id="UP000541109"/>
    </source>
</evidence>
<comment type="caution">
    <text evidence="6">The sequence shown here is derived from an EMBL/GenBank/DDBJ whole genome shotgun (WGS) entry which is preliminary data.</text>
</comment>
<protein>
    <submittedName>
        <fullName evidence="6">LacI family DNA-binding transcriptional regulator</fullName>
    </submittedName>
</protein>
<evidence type="ECO:0000259" key="5">
    <source>
        <dbReference type="PROSITE" id="PS50932"/>
    </source>
</evidence>
<keyword evidence="2" id="KW-0805">Transcription regulation</keyword>
<dbReference type="Pfam" id="PF00356">
    <property type="entry name" value="LacI"/>
    <property type="match status" value="1"/>
</dbReference>
<dbReference type="Pfam" id="PF13377">
    <property type="entry name" value="Peripla_BP_3"/>
    <property type="match status" value="1"/>
</dbReference>
<dbReference type="GO" id="GO:0000976">
    <property type="term" value="F:transcription cis-regulatory region binding"/>
    <property type="evidence" value="ECO:0007669"/>
    <property type="project" value="TreeGrafter"/>
</dbReference>
<keyword evidence="4" id="KW-0804">Transcription</keyword>
<dbReference type="PANTHER" id="PTHR30146">
    <property type="entry name" value="LACI-RELATED TRANSCRIPTIONAL REPRESSOR"/>
    <property type="match status" value="1"/>
</dbReference>
<dbReference type="GO" id="GO:0003700">
    <property type="term" value="F:DNA-binding transcription factor activity"/>
    <property type="evidence" value="ECO:0007669"/>
    <property type="project" value="TreeGrafter"/>
</dbReference>
<name>A0A839A998_9HYPH</name>
<dbReference type="InterPro" id="IPR010982">
    <property type="entry name" value="Lambda_DNA-bd_dom_sf"/>
</dbReference>
<organism evidence="6 7">
    <name type="scientific">Stappia albiluteola</name>
    <dbReference type="NCBI Taxonomy" id="2758565"/>
    <lineage>
        <taxon>Bacteria</taxon>
        <taxon>Pseudomonadati</taxon>
        <taxon>Pseudomonadota</taxon>
        <taxon>Alphaproteobacteria</taxon>
        <taxon>Hyphomicrobiales</taxon>
        <taxon>Stappiaceae</taxon>
        <taxon>Stappia</taxon>
    </lineage>
</organism>
<dbReference type="PROSITE" id="PS00356">
    <property type="entry name" value="HTH_LACI_1"/>
    <property type="match status" value="1"/>
</dbReference>
<evidence type="ECO:0000256" key="2">
    <source>
        <dbReference type="ARBA" id="ARBA00023015"/>
    </source>
</evidence>
<proteinExistence type="predicted"/>
<accession>A0A839A998</accession>
<evidence type="ECO:0000256" key="1">
    <source>
        <dbReference type="ARBA" id="ARBA00022491"/>
    </source>
</evidence>
<dbReference type="EMBL" id="JACFXV010000038">
    <property type="protein sequence ID" value="MBA5776190.1"/>
    <property type="molecule type" value="Genomic_DNA"/>
</dbReference>
<dbReference type="PANTHER" id="PTHR30146:SF148">
    <property type="entry name" value="HTH-TYPE TRANSCRIPTIONAL REPRESSOR PURR-RELATED"/>
    <property type="match status" value="1"/>
</dbReference>
<dbReference type="CDD" id="cd06288">
    <property type="entry name" value="PBP1_sucrose_transcription_regulator"/>
    <property type="match status" value="1"/>
</dbReference>
<feature type="domain" description="HTH lacI-type" evidence="5">
    <location>
        <begin position="1"/>
        <end position="55"/>
    </location>
</feature>
<dbReference type="InterPro" id="IPR028082">
    <property type="entry name" value="Peripla_BP_I"/>
</dbReference>
<keyword evidence="1" id="KW-0678">Repressor</keyword>
<dbReference type="SUPFAM" id="SSF53822">
    <property type="entry name" value="Periplasmic binding protein-like I"/>
    <property type="match status" value="1"/>
</dbReference>
<dbReference type="CDD" id="cd01392">
    <property type="entry name" value="HTH_LacI"/>
    <property type="match status" value="1"/>
</dbReference>
<dbReference type="SUPFAM" id="SSF47413">
    <property type="entry name" value="lambda repressor-like DNA-binding domains"/>
    <property type="match status" value="1"/>
</dbReference>
<evidence type="ECO:0000256" key="3">
    <source>
        <dbReference type="ARBA" id="ARBA00023125"/>
    </source>
</evidence>
<reference evidence="6 7" key="1">
    <citation type="submission" date="2020-07" db="EMBL/GenBank/DDBJ databases">
        <title>Stappia sp., F7233, whole genome shotgun sequencing project.</title>
        <authorList>
            <person name="Jiang S."/>
            <person name="Liu Z.W."/>
            <person name="Du Z.J."/>
        </authorList>
    </citation>
    <scope>NUCLEOTIDE SEQUENCE [LARGE SCALE GENOMIC DNA]</scope>
    <source>
        <strain evidence="6 7">F7233</strain>
    </source>
</reference>
<evidence type="ECO:0000313" key="6">
    <source>
        <dbReference type="EMBL" id="MBA5776190.1"/>
    </source>
</evidence>
<dbReference type="Gene3D" id="1.10.260.40">
    <property type="entry name" value="lambda repressor-like DNA-binding domains"/>
    <property type="match status" value="1"/>
</dbReference>
<evidence type="ECO:0000256" key="4">
    <source>
        <dbReference type="ARBA" id="ARBA00023163"/>
    </source>
</evidence>
<keyword evidence="3 6" id="KW-0238">DNA-binding</keyword>